<dbReference type="InterPro" id="IPR018711">
    <property type="entry name" value="NAGPA"/>
</dbReference>
<sequence>MIHKINSKIISKFVAGVILLLPLIFYSWRASLRPPITNSEKVLFQGIIYQRKIYSTSRPFIVHTVEIDLTTPGIKPFITPPKSISTISNNPALTTSEFIKKFNLQLAVNGSFFYRFHERTPWNYYPKSGEPTNVLGQSISNNLKYGKPESRWDILCFTKPNIAQISNQKKCPGGTVWGIAGGDTLVIDGKSKINYDTPSYARTAVATNKKGDKLWLIVVDGKQPFYSEGATLKELAEIAINLGADRALNLDGGGSTTLAIANGNSTKVLNAPIHNKIPMNERPLANHLGFYGMPKTQFTDRE</sequence>
<gene>
    <name evidence="2" type="ORF">H1P_6280014</name>
</gene>
<dbReference type="Pfam" id="PF09992">
    <property type="entry name" value="NAGPA"/>
    <property type="match status" value="1"/>
</dbReference>
<dbReference type="EMBL" id="CAACVJ010000588">
    <property type="protein sequence ID" value="VEP17580.1"/>
    <property type="molecule type" value="Genomic_DNA"/>
</dbReference>
<dbReference type="OrthoDB" id="9809781at2"/>
<dbReference type="Proteomes" id="UP000320055">
    <property type="component" value="Unassembled WGS sequence"/>
</dbReference>
<feature type="domain" description="Phosphodiester glycosidase" evidence="1">
    <location>
        <begin position="103"/>
        <end position="291"/>
    </location>
</feature>
<proteinExistence type="predicted"/>
<name>A0A563W1N4_9CYAN</name>
<evidence type="ECO:0000313" key="3">
    <source>
        <dbReference type="Proteomes" id="UP000320055"/>
    </source>
</evidence>
<accession>A0A563W1N4</accession>
<reference evidence="2 3" key="1">
    <citation type="submission" date="2019-01" db="EMBL/GenBank/DDBJ databases">
        <authorList>
            <person name="Brito A."/>
        </authorList>
    </citation>
    <scope>NUCLEOTIDE SEQUENCE [LARGE SCALE GENOMIC DNA]</scope>
    <source>
        <strain evidence="2">1</strain>
    </source>
</reference>
<evidence type="ECO:0000259" key="1">
    <source>
        <dbReference type="Pfam" id="PF09992"/>
    </source>
</evidence>
<evidence type="ECO:0000313" key="2">
    <source>
        <dbReference type="EMBL" id="VEP17580.1"/>
    </source>
</evidence>
<dbReference type="PANTHER" id="PTHR40446:SF2">
    <property type="entry name" value="N-ACETYLGLUCOSAMINE-1-PHOSPHODIESTER ALPHA-N-ACETYLGLUCOSAMINIDASE"/>
    <property type="match status" value="1"/>
</dbReference>
<dbReference type="PANTHER" id="PTHR40446">
    <property type="entry name" value="N-ACETYLGLUCOSAMINE-1-PHOSPHODIESTER ALPHA-N-ACETYLGLUCOSAMINIDASE"/>
    <property type="match status" value="1"/>
</dbReference>
<dbReference type="AlphaFoldDB" id="A0A563W1N4"/>
<dbReference type="RefSeq" id="WP_144875965.1">
    <property type="nucleotide sequence ID" value="NZ_LR214362.1"/>
</dbReference>
<protein>
    <recommendedName>
        <fullName evidence="1">Phosphodiester glycosidase domain-containing protein</fullName>
    </recommendedName>
</protein>
<organism evidence="2 3">
    <name type="scientific">Hyella patelloides LEGE 07179</name>
    <dbReference type="NCBI Taxonomy" id="945734"/>
    <lineage>
        <taxon>Bacteria</taxon>
        <taxon>Bacillati</taxon>
        <taxon>Cyanobacteriota</taxon>
        <taxon>Cyanophyceae</taxon>
        <taxon>Pleurocapsales</taxon>
        <taxon>Hyellaceae</taxon>
        <taxon>Hyella</taxon>
    </lineage>
</organism>
<keyword evidence="3" id="KW-1185">Reference proteome</keyword>